<dbReference type="GO" id="GO:0048513">
    <property type="term" value="P:animal organ development"/>
    <property type="evidence" value="ECO:0007669"/>
    <property type="project" value="TreeGrafter"/>
</dbReference>
<dbReference type="Proteomes" id="UP000694925">
    <property type="component" value="Unplaced"/>
</dbReference>
<proteinExistence type="predicted"/>
<evidence type="ECO:0000313" key="4">
    <source>
        <dbReference type="RefSeq" id="XP_017886917.1"/>
    </source>
</evidence>
<gene>
    <name evidence="4" type="primary">LOC108629061</name>
</gene>
<dbReference type="AlphaFoldDB" id="A0AAJ7NBD9"/>
<feature type="compositionally biased region" description="Polar residues" evidence="1">
    <location>
        <begin position="600"/>
        <end position="615"/>
    </location>
</feature>
<evidence type="ECO:0000259" key="2">
    <source>
        <dbReference type="SMART" id="SM00746"/>
    </source>
</evidence>
<feature type="region of interest" description="Disordered" evidence="1">
    <location>
        <begin position="600"/>
        <end position="621"/>
    </location>
</feature>
<feature type="region of interest" description="Disordered" evidence="1">
    <location>
        <begin position="316"/>
        <end position="338"/>
    </location>
</feature>
<dbReference type="GO" id="GO:0005634">
    <property type="term" value="C:nucleus"/>
    <property type="evidence" value="ECO:0007669"/>
    <property type="project" value="TreeGrafter"/>
</dbReference>
<name>A0AAJ7NBD9_9HYME</name>
<evidence type="ECO:0000256" key="1">
    <source>
        <dbReference type="SAM" id="MobiDB-lite"/>
    </source>
</evidence>
<dbReference type="Pfam" id="PF15279">
    <property type="entry name" value="SOBP"/>
    <property type="match status" value="1"/>
</dbReference>
<dbReference type="GeneID" id="108629061"/>
<feature type="domain" description="TRASH" evidence="2">
    <location>
        <begin position="217"/>
        <end position="254"/>
    </location>
</feature>
<dbReference type="InterPro" id="IPR011017">
    <property type="entry name" value="TRASH_dom"/>
</dbReference>
<dbReference type="KEGG" id="ccal:108629061"/>
<protein>
    <submittedName>
        <fullName evidence="4">Uncharacterized protein LOC108629061 isoform X1</fullName>
    </submittedName>
</protein>
<keyword evidence="3" id="KW-1185">Reference proteome</keyword>
<reference evidence="4" key="1">
    <citation type="submission" date="2025-08" db="UniProtKB">
        <authorList>
            <consortium name="RefSeq"/>
        </authorList>
    </citation>
    <scope>IDENTIFICATION</scope>
    <source>
        <tissue evidence="4">Whole body</tissue>
    </source>
</reference>
<organism evidence="3 4">
    <name type="scientific">Ceratina calcarata</name>
    <dbReference type="NCBI Taxonomy" id="156304"/>
    <lineage>
        <taxon>Eukaryota</taxon>
        <taxon>Metazoa</taxon>
        <taxon>Ecdysozoa</taxon>
        <taxon>Arthropoda</taxon>
        <taxon>Hexapoda</taxon>
        <taxon>Insecta</taxon>
        <taxon>Pterygota</taxon>
        <taxon>Neoptera</taxon>
        <taxon>Endopterygota</taxon>
        <taxon>Hymenoptera</taxon>
        <taxon>Apocrita</taxon>
        <taxon>Aculeata</taxon>
        <taxon>Apoidea</taxon>
        <taxon>Anthophila</taxon>
        <taxon>Apidae</taxon>
        <taxon>Ceratina</taxon>
        <taxon>Zadontomerus</taxon>
    </lineage>
</organism>
<sequence>MDNRTFGSYVKNIEEDTRKVVLSSNKDNGVDRSLRKNCTPIKIKEEEVGDEIQEYAATTISELLGWYGYDKVDSGCTRSLNLDHFTSTSDKRHSQIFQMEKNVIPSKLTLKSPSLNASNLGFEVSNDNLIPMNKQFRSSSLPVKPVSFGSTSNCKYSYETFPSRSYSDNMPCSWCGRTTKPGKGSSAPYVVNTLGHFCSETCFAAGRRAIFKRAKTCDWCRHMQNPVSYADLQDGESQLKFCSEKCLNQYKMNIFCHETQTQLMLQGLNNTSFHDAEKESLITPELWFRTCQSPLDNSTEDTVDLTTSIYDSKTTRKERNDAEKLIESDQKTSRKKDSMCTKRNVRANNCNERRKNFYTELNKHNEEVSTNEKDELCHLASDRTRSKIDSERSDSHYKDFKECNMLNCNLNNRCGNIFLEKSIHVKDIKNLQEKRDLNVPENALQSSPWIIDSTKSMIHRGISDVPRSCTNEFSQTKYQNHAAASPKFLSSKESNSTESSDSLRTALLPPVTILVPYPIPIPVPIPIPIPIPIPKAIFNKLIPEKEEPVVVEDINCKSVECKDSIKNTSFLFDKSQTDARDVSDTDLQRAALDKVCCSSSTSKANDKNSLQQLKQNAKPLRKRKRSIKITNYDHEKTQLKKRNRFIAA</sequence>
<dbReference type="PANTHER" id="PTHR23186:SF4">
    <property type="entry name" value="GH22790P"/>
    <property type="match status" value="1"/>
</dbReference>
<dbReference type="SMART" id="SM00746">
    <property type="entry name" value="TRASH"/>
    <property type="match status" value="2"/>
</dbReference>
<feature type="domain" description="TRASH" evidence="2">
    <location>
        <begin position="172"/>
        <end position="207"/>
    </location>
</feature>
<accession>A0AAJ7NBD9</accession>
<dbReference type="RefSeq" id="XP_017886917.1">
    <property type="nucleotide sequence ID" value="XM_018031428.2"/>
</dbReference>
<dbReference type="PANTHER" id="PTHR23186">
    <property type="entry name" value="RETINOIC ACID-INDUCED PROTEIN 2"/>
    <property type="match status" value="1"/>
</dbReference>
<dbReference type="CTD" id="55084"/>
<dbReference type="InterPro" id="IPR026092">
    <property type="entry name" value="RAI2/SOBP"/>
</dbReference>
<evidence type="ECO:0000313" key="3">
    <source>
        <dbReference type="Proteomes" id="UP000694925"/>
    </source>
</evidence>